<dbReference type="Proteomes" id="UP000603457">
    <property type="component" value="Unassembled WGS sequence"/>
</dbReference>
<evidence type="ECO:0000256" key="4">
    <source>
        <dbReference type="ARBA" id="ARBA00022741"/>
    </source>
</evidence>
<keyword evidence="1" id="KW-0597">Phosphoprotein</keyword>
<name>A0ABR8FYB9_9NOSO</name>
<keyword evidence="8" id="KW-1185">Reference proteome</keyword>
<dbReference type="EMBL" id="JACJTB010000021">
    <property type="protein sequence ID" value="MBD2595925.1"/>
    <property type="molecule type" value="Genomic_DNA"/>
</dbReference>
<keyword evidence="5" id="KW-0378">Hydrolase</keyword>
<evidence type="ECO:0000256" key="3">
    <source>
        <dbReference type="ARBA" id="ARBA00022722"/>
    </source>
</evidence>
<evidence type="ECO:0000256" key="1">
    <source>
        <dbReference type="ARBA" id="ARBA00022553"/>
    </source>
</evidence>
<evidence type="ECO:0000313" key="8">
    <source>
        <dbReference type="Proteomes" id="UP000603457"/>
    </source>
</evidence>
<dbReference type="Pfam" id="PF01934">
    <property type="entry name" value="HepT-like"/>
    <property type="match status" value="1"/>
</dbReference>
<organism evidence="7 8">
    <name type="scientific">Nostoc spongiaeforme FACHB-130</name>
    <dbReference type="NCBI Taxonomy" id="1357510"/>
    <lineage>
        <taxon>Bacteria</taxon>
        <taxon>Bacillati</taxon>
        <taxon>Cyanobacteriota</taxon>
        <taxon>Cyanophyceae</taxon>
        <taxon>Nostocales</taxon>
        <taxon>Nostocaceae</taxon>
        <taxon>Nostoc</taxon>
    </lineage>
</organism>
<comment type="caution">
    <text evidence="7">The sequence shown here is derived from an EMBL/GenBank/DDBJ whole genome shotgun (WGS) entry which is preliminary data.</text>
</comment>
<keyword evidence="3" id="KW-0540">Nuclease</keyword>
<dbReference type="RefSeq" id="WP_190968697.1">
    <property type="nucleotide sequence ID" value="NZ_JACJTB010000021.1"/>
</dbReference>
<evidence type="ECO:0000313" key="7">
    <source>
        <dbReference type="EMBL" id="MBD2595925.1"/>
    </source>
</evidence>
<evidence type="ECO:0000256" key="6">
    <source>
        <dbReference type="ARBA" id="ARBA00024207"/>
    </source>
</evidence>
<proteinExistence type="inferred from homology"/>
<comment type="similarity">
    <text evidence="6">Belongs to the HepT RNase toxin family.</text>
</comment>
<reference evidence="7 8" key="1">
    <citation type="journal article" date="2020" name="ISME J.">
        <title>Comparative genomics reveals insights into cyanobacterial evolution and habitat adaptation.</title>
        <authorList>
            <person name="Chen M.Y."/>
            <person name="Teng W.K."/>
            <person name="Zhao L."/>
            <person name="Hu C.X."/>
            <person name="Zhou Y.K."/>
            <person name="Han B.P."/>
            <person name="Song L.R."/>
            <person name="Shu W.S."/>
        </authorList>
    </citation>
    <scope>NUCLEOTIDE SEQUENCE [LARGE SCALE GENOMIC DNA]</scope>
    <source>
        <strain evidence="7 8">FACHB-130</strain>
    </source>
</reference>
<sequence length="113" mass="13247">MRDDRLYLSNIFECIQRIESYTQDGKETFLQTTIIQDAVIRNFEIIGEATKRLSPEIRAAYPDVPWQQVAGFRDVLIHDYLKVNLNRVWGVIEQNLPQLKITVEAILQDLRDL</sequence>
<dbReference type="InterPro" id="IPR051813">
    <property type="entry name" value="HepT_RNase_toxin"/>
</dbReference>
<dbReference type="InterPro" id="IPR008201">
    <property type="entry name" value="HepT-like"/>
</dbReference>
<dbReference type="Gene3D" id="1.20.120.580">
    <property type="entry name" value="bsu32300-like"/>
    <property type="match status" value="1"/>
</dbReference>
<gene>
    <name evidence="7" type="ORF">H6G74_16530</name>
</gene>
<evidence type="ECO:0000256" key="5">
    <source>
        <dbReference type="ARBA" id="ARBA00022801"/>
    </source>
</evidence>
<evidence type="ECO:0000256" key="2">
    <source>
        <dbReference type="ARBA" id="ARBA00022649"/>
    </source>
</evidence>
<dbReference type="PANTHER" id="PTHR34139:SF1">
    <property type="entry name" value="RNASE MJ1380-RELATED"/>
    <property type="match status" value="1"/>
</dbReference>
<keyword evidence="4" id="KW-0547">Nucleotide-binding</keyword>
<keyword evidence="2" id="KW-1277">Toxin-antitoxin system</keyword>
<dbReference type="InterPro" id="IPR037038">
    <property type="entry name" value="HepT-like_sf"/>
</dbReference>
<protein>
    <submittedName>
        <fullName evidence="7">DUF86 domain-containing protein</fullName>
    </submittedName>
</protein>
<accession>A0ABR8FYB9</accession>
<dbReference type="PANTHER" id="PTHR34139">
    <property type="entry name" value="UPF0331 PROTEIN MJ0127"/>
    <property type="match status" value="1"/>
</dbReference>